<dbReference type="InterPro" id="IPR036259">
    <property type="entry name" value="MFS_trans_sf"/>
</dbReference>
<dbReference type="PANTHER" id="PTHR43791:SF104">
    <property type="entry name" value="MAJOR FACILITATOR SUPERFAMILY (MFS) PROFILE DOMAIN-CONTAINING PROTEIN-RELATED"/>
    <property type="match status" value="1"/>
</dbReference>
<evidence type="ECO:0000256" key="7">
    <source>
        <dbReference type="SAM" id="Phobius"/>
    </source>
</evidence>
<dbReference type="InterPro" id="IPR011701">
    <property type="entry name" value="MFS"/>
</dbReference>
<keyword evidence="2" id="KW-0813">Transport</keyword>
<feature type="transmembrane region" description="Helical" evidence="7">
    <location>
        <begin position="369"/>
        <end position="388"/>
    </location>
</feature>
<gene>
    <name evidence="8" type="ORF">P154DRAFT_439472</name>
</gene>
<feature type="transmembrane region" description="Helical" evidence="7">
    <location>
        <begin position="461"/>
        <end position="481"/>
    </location>
</feature>
<dbReference type="FunFam" id="1.20.1250.20:FF:000247">
    <property type="entry name" value="MFS general substrate transporter"/>
    <property type="match status" value="1"/>
</dbReference>
<evidence type="ECO:0000256" key="6">
    <source>
        <dbReference type="SAM" id="MobiDB-lite"/>
    </source>
</evidence>
<reference evidence="8" key="1">
    <citation type="journal article" date="2020" name="Stud. Mycol.">
        <title>101 Dothideomycetes genomes: a test case for predicting lifestyles and emergence of pathogens.</title>
        <authorList>
            <person name="Haridas S."/>
            <person name="Albert R."/>
            <person name="Binder M."/>
            <person name="Bloem J."/>
            <person name="Labutti K."/>
            <person name="Salamov A."/>
            <person name="Andreopoulos B."/>
            <person name="Baker S."/>
            <person name="Barry K."/>
            <person name="Bills G."/>
            <person name="Bluhm B."/>
            <person name="Cannon C."/>
            <person name="Castanera R."/>
            <person name="Culley D."/>
            <person name="Daum C."/>
            <person name="Ezra D."/>
            <person name="Gonzalez J."/>
            <person name="Henrissat B."/>
            <person name="Kuo A."/>
            <person name="Liang C."/>
            <person name="Lipzen A."/>
            <person name="Lutzoni F."/>
            <person name="Magnuson J."/>
            <person name="Mondo S."/>
            <person name="Nolan M."/>
            <person name="Ohm R."/>
            <person name="Pangilinan J."/>
            <person name="Park H.-J."/>
            <person name="Ramirez L."/>
            <person name="Alfaro M."/>
            <person name="Sun H."/>
            <person name="Tritt A."/>
            <person name="Yoshinaga Y."/>
            <person name="Zwiers L.-H."/>
            <person name="Turgeon B."/>
            <person name="Goodwin S."/>
            <person name="Spatafora J."/>
            <person name="Crous P."/>
            <person name="Grigoriev I."/>
        </authorList>
    </citation>
    <scope>NUCLEOTIDE SEQUENCE</scope>
    <source>
        <strain evidence="8">CBS 123094</strain>
    </source>
</reference>
<feature type="transmembrane region" description="Helical" evidence="7">
    <location>
        <begin position="400"/>
        <end position="421"/>
    </location>
</feature>
<feature type="transmembrane region" description="Helical" evidence="7">
    <location>
        <begin position="222"/>
        <end position="243"/>
    </location>
</feature>
<dbReference type="AlphaFoldDB" id="A0A6A5WBQ8"/>
<dbReference type="OrthoDB" id="1935484at2759"/>
<keyword evidence="3 7" id="KW-0812">Transmembrane</keyword>
<evidence type="ECO:0000256" key="4">
    <source>
        <dbReference type="ARBA" id="ARBA00022989"/>
    </source>
</evidence>
<dbReference type="Gene3D" id="1.20.1250.20">
    <property type="entry name" value="MFS general substrate transporter like domains"/>
    <property type="match status" value="2"/>
</dbReference>
<dbReference type="SUPFAM" id="SSF103473">
    <property type="entry name" value="MFS general substrate transporter"/>
    <property type="match status" value="1"/>
</dbReference>
<feature type="region of interest" description="Disordered" evidence="6">
    <location>
        <begin position="21"/>
        <end position="49"/>
    </location>
</feature>
<feature type="transmembrane region" description="Helical" evidence="7">
    <location>
        <begin position="255"/>
        <end position="276"/>
    </location>
</feature>
<dbReference type="GO" id="GO:0022857">
    <property type="term" value="F:transmembrane transporter activity"/>
    <property type="evidence" value="ECO:0007669"/>
    <property type="project" value="InterPro"/>
</dbReference>
<evidence type="ECO:0000313" key="9">
    <source>
        <dbReference type="Proteomes" id="UP000799779"/>
    </source>
</evidence>
<evidence type="ECO:0000313" key="8">
    <source>
        <dbReference type="EMBL" id="KAF1998229.1"/>
    </source>
</evidence>
<sequence>MFNRSSRVEYRKLEEDVDEIEPRLSTNSSSPILGKLSEEFESNEGRERERTFDTEGLETFFEPIEGYEGAHRYDPEYTWSATDERKVVRKIDLWICSWVCLMFFALQLDRGNIQQALSDNMLGDLGLNTNDYNYGQAIFYFAFLSAELPSQLISKWIGPDRWIPIQMVSWSVVASLQALLKGRKSFFLCRALVGTIEGGFIPDNVLYLSYWYTGAELPARLSWFWVSSQVTNIMSAFFAYGILHLRGLHGLAGWRWLFALEGTLTGIIGILSFFYLPPSPTQTASKFRGEGGWFTVHEEKIMVNRILRDDPSKGDMHNRQALSFGMIKDCLTDWHMLPIFLIGLTFQIPTNPMTSYLTLQLRDMNFDTFQTNLLTIPAYLLFIGQLLFWTWFSERINQRFLIGLVNQMWAFPLLLALEYLPAESNHWVKYAFTALLVGHPYVHAINVAITSRNAGTVRTRTVASALYNMMVQGGAIISQTIYRDDDRPLYRRGNKILLWVCVFNFVLFIGTKMFYVKVNKDRARVWDRMSHEEKRKYHKTTTDEGNKRLDFRFAH</sequence>
<dbReference type="GO" id="GO:0016020">
    <property type="term" value="C:membrane"/>
    <property type="evidence" value="ECO:0007669"/>
    <property type="project" value="UniProtKB-SubCell"/>
</dbReference>
<name>A0A6A5WBQ8_9PLEO</name>
<feature type="transmembrane region" description="Helical" evidence="7">
    <location>
        <begin position="496"/>
        <end position="515"/>
    </location>
</feature>
<evidence type="ECO:0000256" key="3">
    <source>
        <dbReference type="ARBA" id="ARBA00022692"/>
    </source>
</evidence>
<proteinExistence type="predicted"/>
<keyword evidence="5 7" id="KW-0472">Membrane</keyword>
<feature type="transmembrane region" description="Helical" evidence="7">
    <location>
        <begin position="427"/>
        <end position="449"/>
    </location>
</feature>
<dbReference type="Proteomes" id="UP000799779">
    <property type="component" value="Unassembled WGS sequence"/>
</dbReference>
<dbReference type="EMBL" id="ML977605">
    <property type="protein sequence ID" value="KAF1998229.1"/>
    <property type="molecule type" value="Genomic_DNA"/>
</dbReference>
<comment type="subcellular location">
    <subcellularLocation>
        <location evidence="1">Membrane</location>
        <topology evidence="1">Multi-pass membrane protein</topology>
    </subcellularLocation>
</comment>
<dbReference type="FunFam" id="1.20.1250.20:FF:000106">
    <property type="entry name" value="MFS transporter, putative"/>
    <property type="match status" value="1"/>
</dbReference>
<evidence type="ECO:0000256" key="5">
    <source>
        <dbReference type="ARBA" id="ARBA00023136"/>
    </source>
</evidence>
<evidence type="ECO:0000256" key="2">
    <source>
        <dbReference type="ARBA" id="ARBA00022448"/>
    </source>
</evidence>
<organism evidence="8 9">
    <name type="scientific">Amniculicola lignicola CBS 123094</name>
    <dbReference type="NCBI Taxonomy" id="1392246"/>
    <lineage>
        <taxon>Eukaryota</taxon>
        <taxon>Fungi</taxon>
        <taxon>Dikarya</taxon>
        <taxon>Ascomycota</taxon>
        <taxon>Pezizomycotina</taxon>
        <taxon>Dothideomycetes</taxon>
        <taxon>Pleosporomycetidae</taxon>
        <taxon>Pleosporales</taxon>
        <taxon>Amniculicolaceae</taxon>
        <taxon>Amniculicola</taxon>
    </lineage>
</organism>
<keyword evidence="9" id="KW-1185">Reference proteome</keyword>
<accession>A0A6A5WBQ8</accession>
<dbReference type="PANTHER" id="PTHR43791">
    <property type="entry name" value="PERMEASE-RELATED"/>
    <property type="match status" value="1"/>
</dbReference>
<evidence type="ECO:0000256" key="1">
    <source>
        <dbReference type="ARBA" id="ARBA00004141"/>
    </source>
</evidence>
<keyword evidence="4 7" id="KW-1133">Transmembrane helix</keyword>
<dbReference type="Pfam" id="PF07690">
    <property type="entry name" value="MFS_1"/>
    <property type="match status" value="1"/>
</dbReference>
<protein>
    <submittedName>
        <fullName evidence="8">MFS general substrate transporter</fullName>
    </submittedName>
</protein>